<evidence type="ECO:0000313" key="10">
    <source>
        <dbReference type="Proteomes" id="UP000183988"/>
    </source>
</evidence>
<feature type="domain" description="N-acetylmuramoyl-L-alanine amidase" evidence="8">
    <location>
        <begin position="49"/>
        <end position="210"/>
    </location>
</feature>
<keyword evidence="4" id="KW-0961">Cell wall biogenesis/degradation</keyword>
<accession>A0A1M5EVG2</accession>
<dbReference type="CDD" id="cd06583">
    <property type="entry name" value="PGRP"/>
    <property type="match status" value="1"/>
</dbReference>
<feature type="transmembrane region" description="Helical" evidence="7">
    <location>
        <begin position="7"/>
        <end position="28"/>
    </location>
</feature>
<organism evidence="9 10">
    <name type="scientific">Ornithinibacillus halophilus</name>
    <dbReference type="NCBI Taxonomy" id="930117"/>
    <lineage>
        <taxon>Bacteria</taxon>
        <taxon>Bacillati</taxon>
        <taxon>Bacillota</taxon>
        <taxon>Bacilli</taxon>
        <taxon>Bacillales</taxon>
        <taxon>Bacillaceae</taxon>
        <taxon>Ornithinibacillus</taxon>
    </lineage>
</organism>
<keyword evidence="10" id="KW-1185">Reference proteome</keyword>
<dbReference type="EC" id="3.5.1.28" evidence="2"/>
<dbReference type="EMBL" id="FQVW01000006">
    <property type="protein sequence ID" value="SHF83169.1"/>
    <property type="molecule type" value="Genomic_DNA"/>
</dbReference>
<evidence type="ECO:0000313" key="9">
    <source>
        <dbReference type="EMBL" id="SHF83169.1"/>
    </source>
</evidence>
<dbReference type="PANTHER" id="PTHR30417:SF1">
    <property type="entry name" value="N-ACETYLMURAMOYL-L-ALANINE AMIDASE AMID"/>
    <property type="match status" value="1"/>
</dbReference>
<keyword evidence="3" id="KW-0378">Hydrolase</keyword>
<keyword evidence="7" id="KW-0812">Transmembrane</keyword>
<evidence type="ECO:0000256" key="1">
    <source>
        <dbReference type="ARBA" id="ARBA00001561"/>
    </source>
</evidence>
<keyword evidence="7" id="KW-0472">Membrane</keyword>
<dbReference type="OrthoDB" id="66275at2"/>
<dbReference type="STRING" id="930117.SAMN05216225_100655"/>
<evidence type="ECO:0000256" key="2">
    <source>
        <dbReference type="ARBA" id="ARBA00011901"/>
    </source>
</evidence>
<evidence type="ECO:0000256" key="3">
    <source>
        <dbReference type="ARBA" id="ARBA00022801"/>
    </source>
</evidence>
<evidence type="ECO:0000259" key="8">
    <source>
        <dbReference type="SMART" id="SM00644"/>
    </source>
</evidence>
<protein>
    <recommendedName>
        <fullName evidence="2">N-acetylmuramoyl-L-alanine amidase</fullName>
        <ecNumber evidence="2">3.5.1.28</ecNumber>
    </recommendedName>
    <alternativeName>
        <fullName evidence="6">Autolysin</fullName>
    </alternativeName>
    <alternativeName>
        <fullName evidence="5">Cell wall hydrolase</fullName>
    </alternativeName>
</protein>
<dbReference type="AlphaFoldDB" id="A0A1M5EVG2"/>
<dbReference type="SUPFAM" id="SSF55846">
    <property type="entry name" value="N-acetylmuramoyl-L-alanine amidase-like"/>
    <property type="match status" value="1"/>
</dbReference>
<comment type="catalytic activity">
    <reaction evidence="1">
        <text>Hydrolyzes the link between N-acetylmuramoyl residues and L-amino acid residues in certain cell-wall glycopeptides.</text>
        <dbReference type="EC" id="3.5.1.28"/>
    </reaction>
</comment>
<dbReference type="InterPro" id="IPR036505">
    <property type="entry name" value="Amidase/PGRP_sf"/>
</dbReference>
<dbReference type="Gene3D" id="3.40.80.10">
    <property type="entry name" value="Peptidoglycan recognition protein-like"/>
    <property type="match status" value="1"/>
</dbReference>
<sequence>MRAMIRNITLIFLLLLIINVLYLPHHYYAKENDCFKQANENELWYDYLLPPENSSIRESRITHIMLHFISNVKEKPHNPYQVEDIYQLFQKHHVSSHYLIDRDGTIYRFVPEYRVAYHAGSNLFHGFSTLGKMNEHSIGIELMAIGTKEEMTPFIREDIYNFIHWKNIGYTDEQYNSLDKLLNNIYSRHSENLNILGHNQYAPFRKTDPGKLFDWSRIEK</sequence>
<evidence type="ECO:0000256" key="5">
    <source>
        <dbReference type="ARBA" id="ARBA00030881"/>
    </source>
</evidence>
<gene>
    <name evidence="9" type="ORF">SAMN05216225_100655</name>
</gene>
<dbReference type="InterPro" id="IPR051206">
    <property type="entry name" value="NAMLAA_amidase_2"/>
</dbReference>
<proteinExistence type="predicted"/>
<dbReference type="InterPro" id="IPR002502">
    <property type="entry name" value="Amidase_domain"/>
</dbReference>
<dbReference type="PANTHER" id="PTHR30417">
    <property type="entry name" value="N-ACETYLMURAMOYL-L-ALANINE AMIDASE AMID"/>
    <property type="match status" value="1"/>
</dbReference>
<dbReference type="Pfam" id="PF01510">
    <property type="entry name" value="Amidase_2"/>
    <property type="match status" value="1"/>
</dbReference>
<evidence type="ECO:0000256" key="6">
    <source>
        <dbReference type="ARBA" id="ARBA00032390"/>
    </source>
</evidence>
<dbReference type="GO" id="GO:0008745">
    <property type="term" value="F:N-acetylmuramoyl-L-alanine amidase activity"/>
    <property type="evidence" value="ECO:0007669"/>
    <property type="project" value="UniProtKB-EC"/>
</dbReference>
<dbReference type="RefSeq" id="WP_072888611.1">
    <property type="nucleotide sequence ID" value="NZ_FQVW01000006.1"/>
</dbReference>
<dbReference type="Proteomes" id="UP000183988">
    <property type="component" value="Unassembled WGS sequence"/>
</dbReference>
<dbReference type="GO" id="GO:0009253">
    <property type="term" value="P:peptidoglycan catabolic process"/>
    <property type="evidence" value="ECO:0007669"/>
    <property type="project" value="InterPro"/>
</dbReference>
<dbReference type="GO" id="GO:0071555">
    <property type="term" value="P:cell wall organization"/>
    <property type="evidence" value="ECO:0007669"/>
    <property type="project" value="UniProtKB-KW"/>
</dbReference>
<evidence type="ECO:0000256" key="7">
    <source>
        <dbReference type="SAM" id="Phobius"/>
    </source>
</evidence>
<dbReference type="GO" id="GO:0009254">
    <property type="term" value="P:peptidoglycan turnover"/>
    <property type="evidence" value="ECO:0007669"/>
    <property type="project" value="TreeGrafter"/>
</dbReference>
<name>A0A1M5EVG2_9BACI</name>
<evidence type="ECO:0000256" key="4">
    <source>
        <dbReference type="ARBA" id="ARBA00023316"/>
    </source>
</evidence>
<reference evidence="9 10" key="1">
    <citation type="submission" date="2016-11" db="EMBL/GenBank/DDBJ databases">
        <authorList>
            <person name="Jaros S."/>
            <person name="Januszkiewicz K."/>
            <person name="Wedrychowicz H."/>
        </authorList>
    </citation>
    <scope>NUCLEOTIDE SEQUENCE [LARGE SCALE GENOMIC DNA]</scope>
    <source>
        <strain evidence="9 10">IBRC-M 10683</strain>
    </source>
</reference>
<keyword evidence="7" id="KW-1133">Transmembrane helix</keyword>
<dbReference type="SMART" id="SM00644">
    <property type="entry name" value="Ami_2"/>
    <property type="match status" value="1"/>
</dbReference>